<evidence type="ECO:0000313" key="10">
    <source>
        <dbReference type="EMBL" id="GAA2006483.1"/>
    </source>
</evidence>
<keyword evidence="11" id="KW-1185">Reference proteome</keyword>
<dbReference type="PANTHER" id="PTHR30047:SF7">
    <property type="entry name" value="HIGH-AFFINITY CHOLINE TRANSPORT PROTEIN"/>
    <property type="match status" value="1"/>
</dbReference>
<keyword evidence="3" id="KW-0813">Transport</keyword>
<feature type="transmembrane region" description="Helical" evidence="9">
    <location>
        <begin position="580"/>
        <end position="601"/>
    </location>
</feature>
<feature type="transmembrane region" description="Helical" evidence="9">
    <location>
        <begin position="147"/>
        <end position="165"/>
    </location>
</feature>
<feature type="transmembrane region" description="Helical" evidence="9">
    <location>
        <begin position="360"/>
        <end position="380"/>
    </location>
</feature>
<comment type="similarity">
    <text evidence="2">Belongs to the BCCT transporter (TC 2.A.15) family.</text>
</comment>
<dbReference type="PROSITE" id="PS01303">
    <property type="entry name" value="BCCT"/>
    <property type="match status" value="1"/>
</dbReference>
<dbReference type="InterPro" id="IPR018093">
    <property type="entry name" value="BCCT_CS"/>
</dbReference>
<accession>A0ABP5ESC6</accession>
<dbReference type="RefSeq" id="WP_344308556.1">
    <property type="nucleotide sequence ID" value="NZ_BAAANO010000014.1"/>
</dbReference>
<feature type="transmembrane region" description="Helical" evidence="9">
    <location>
        <begin position="237"/>
        <end position="259"/>
    </location>
</feature>
<comment type="subcellular location">
    <subcellularLocation>
        <location evidence="1">Cell membrane</location>
        <topology evidence="1">Multi-pass membrane protein</topology>
    </subcellularLocation>
</comment>
<name>A0ABP5ESC6_9MICO</name>
<evidence type="ECO:0000256" key="9">
    <source>
        <dbReference type="SAM" id="Phobius"/>
    </source>
</evidence>
<keyword evidence="6 9" id="KW-1133">Transmembrane helix</keyword>
<dbReference type="Pfam" id="PF02028">
    <property type="entry name" value="BCCT"/>
    <property type="match status" value="1"/>
</dbReference>
<evidence type="ECO:0000256" key="3">
    <source>
        <dbReference type="ARBA" id="ARBA00022448"/>
    </source>
</evidence>
<protein>
    <submittedName>
        <fullName evidence="10">BCCT family transporter</fullName>
    </submittedName>
</protein>
<evidence type="ECO:0000256" key="6">
    <source>
        <dbReference type="ARBA" id="ARBA00022989"/>
    </source>
</evidence>
<feature type="transmembrane region" description="Helical" evidence="9">
    <location>
        <begin position="549"/>
        <end position="574"/>
    </location>
</feature>
<dbReference type="PANTHER" id="PTHR30047">
    <property type="entry name" value="HIGH-AFFINITY CHOLINE TRANSPORT PROTEIN-RELATED"/>
    <property type="match status" value="1"/>
</dbReference>
<feature type="transmembrane region" description="Helical" evidence="9">
    <location>
        <begin position="418"/>
        <end position="436"/>
    </location>
</feature>
<proteinExistence type="inferred from homology"/>
<reference evidence="11" key="1">
    <citation type="journal article" date="2019" name="Int. J. Syst. Evol. Microbiol.">
        <title>The Global Catalogue of Microorganisms (GCM) 10K type strain sequencing project: providing services to taxonomists for standard genome sequencing and annotation.</title>
        <authorList>
            <consortium name="The Broad Institute Genomics Platform"/>
            <consortium name="The Broad Institute Genome Sequencing Center for Infectious Disease"/>
            <person name="Wu L."/>
            <person name="Ma J."/>
        </authorList>
    </citation>
    <scope>NUCLEOTIDE SEQUENCE [LARGE SCALE GENOMIC DNA]</scope>
    <source>
        <strain evidence="11">JCM 14546</strain>
    </source>
</reference>
<evidence type="ECO:0000256" key="8">
    <source>
        <dbReference type="SAM" id="MobiDB-lite"/>
    </source>
</evidence>
<dbReference type="InterPro" id="IPR000060">
    <property type="entry name" value="BCCT_transptr"/>
</dbReference>
<keyword evidence="4" id="KW-1003">Cell membrane</keyword>
<feature type="transmembrane region" description="Helical" evidence="9">
    <location>
        <begin position="109"/>
        <end position="135"/>
    </location>
</feature>
<keyword evidence="5 9" id="KW-0812">Transmembrane</keyword>
<evidence type="ECO:0000256" key="5">
    <source>
        <dbReference type="ARBA" id="ARBA00022692"/>
    </source>
</evidence>
<dbReference type="Proteomes" id="UP001500755">
    <property type="component" value="Unassembled WGS sequence"/>
</dbReference>
<organism evidence="10 11">
    <name type="scientific">Brevibacterium samyangense</name>
    <dbReference type="NCBI Taxonomy" id="366888"/>
    <lineage>
        <taxon>Bacteria</taxon>
        <taxon>Bacillati</taxon>
        <taxon>Actinomycetota</taxon>
        <taxon>Actinomycetes</taxon>
        <taxon>Micrococcales</taxon>
        <taxon>Brevibacteriaceae</taxon>
        <taxon>Brevibacterium</taxon>
    </lineage>
</organism>
<feature type="transmembrane region" description="Helical" evidence="9">
    <location>
        <begin position="507"/>
        <end position="528"/>
    </location>
</feature>
<evidence type="ECO:0000256" key="1">
    <source>
        <dbReference type="ARBA" id="ARBA00004651"/>
    </source>
</evidence>
<dbReference type="EMBL" id="BAAANO010000014">
    <property type="protein sequence ID" value="GAA2006483.1"/>
    <property type="molecule type" value="Genomic_DNA"/>
</dbReference>
<dbReference type="NCBIfam" id="TIGR00842">
    <property type="entry name" value="bcct"/>
    <property type="match status" value="1"/>
</dbReference>
<feature type="transmembrane region" description="Helical" evidence="9">
    <location>
        <begin position="327"/>
        <end position="348"/>
    </location>
</feature>
<keyword evidence="7 9" id="KW-0472">Membrane</keyword>
<feature type="transmembrane region" description="Helical" evidence="9">
    <location>
        <begin position="448"/>
        <end position="471"/>
    </location>
</feature>
<sequence>MSDTTAVPPAAPGPPGGPGQDPETDAPLDTDPGRTTARVIVRGVAPDTEDADADAEIPDALAVEAHDDAPTGVLPVATRIAEGDTDAEITEKLRRQGVRIGAGGITPRVFWPALLVIVAVAVIAVVTPAGTSAVFNATQNWIVSNLGWYYMLAIAGFLAFALVLACSRLGRIKLGRDDEKPEFGVFSWFCMLFAAGMGIGLIFYGVGEPLTFASTAPKPGWTGSAQELAPLAMAQTYIHWGLHPWAIYAVIGLATAYSIHRRGRPVSIRWALEPLLGDRVKGWAGDVIDVLAIFGTVFGVATSLGLGVQQIAAGLAAIGVVGTVDNILLVVLITVITFCATFSVVSGLGTGIKWLSNINITLAGLLMVSVLVFGPTVFLLQNFTESLGVYLANFFGMTFDIGAYAGEDGAAWFSGWTIFYWGWWIAWAPFVGIFIARISRGRTIREFVAGTLIVPTLVGFVWFAVLGGAGLHRLVFGEGDFLQDEGLLSETGSLLTENALFAVLGDLPLGSLLSVVAIILVALFFITSSDSGSLVVDMLASGGHPNPPVWSRVLWAFLEGLLAIALLLAGGLQALQAGSLITALPFSVVLVLMCAATWKALRADDRAMRQTARAEAVAQMADHVTDRLTRNPGFEEFVHDRIDYRLAGRRPPLRRRASRKQR</sequence>
<gene>
    <name evidence="10" type="ORF">GCM10009755_15690</name>
</gene>
<evidence type="ECO:0000256" key="2">
    <source>
        <dbReference type="ARBA" id="ARBA00005658"/>
    </source>
</evidence>
<evidence type="ECO:0000256" key="4">
    <source>
        <dbReference type="ARBA" id="ARBA00022475"/>
    </source>
</evidence>
<feature type="region of interest" description="Disordered" evidence="8">
    <location>
        <begin position="1"/>
        <end position="36"/>
    </location>
</feature>
<evidence type="ECO:0000256" key="7">
    <source>
        <dbReference type="ARBA" id="ARBA00023136"/>
    </source>
</evidence>
<comment type="caution">
    <text evidence="10">The sequence shown here is derived from an EMBL/GenBank/DDBJ whole genome shotgun (WGS) entry which is preliminary data.</text>
</comment>
<evidence type="ECO:0000313" key="11">
    <source>
        <dbReference type="Proteomes" id="UP001500755"/>
    </source>
</evidence>
<feature type="transmembrane region" description="Helical" evidence="9">
    <location>
        <begin position="185"/>
        <end position="206"/>
    </location>
</feature>